<dbReference type="GO" id="GO:0008641">
    <property type="term" value="F:ubiquitin-like modifier activating enzyme activity"/>
    <property type="evidence" value="ECO:0007669"/>
    <property type="project" value="InterPro"/>
</dbReference>
<evidence type="ECO:0000313" key="2">
    <source>
        <dbReference type="EMBL" id="AIC92570.1"/>
    </source>
</evidence>
<organism evidence="2 3">
    <name type="scientific">Bifidobacterium [indicum] DSM 20214 = LMG 11587</name>
    <dbReference type="NCBI Taxonomy" id="1341694"/>
    <lineage>
        <taxon>Bacteria</taxon>
        <taxon>Bacillati</taxon>
        <taxon>Actinomycetota</taxon>
        <taxon>Actinomycetes</taxon>
        <taxon>Bifidobacteriales</taxon>
        <taxon>Bifidobacteriaceae</taxon>
        <taxon>Bifidobacterium</taxon>
    </lineage>
</organism>
<proteinExistence type="predicted"/>
<accession>A0A087VVN7</accession>
<dbReference type="EMBL" id="CP006018">
    <property type="protein sequence ID" value="AIC92570.1"/>
    <property type="molecule type" value="Genomic_DNA"/>
</dbReference>
<dbReference type="Pfam" id="PF00899">
    <property type="entry name" value="ThiF"/>
    <property type="match status" value="1"/>
</dbReference>
<dbReference type="OrthoDB" id="9204719at2"/>
<dbReference type="GO" id="GO:0004792">
    <property type="term" value="F:thiosulfate-cyanide sulfurtransferase activity"/>
    <property type="evidence" value="ECO:0007669"/>
    <property type="project" value="TreeGrafter"/>
</dbReference>
<evidence type="ECO:0000313" key="3">
    <source>
        <dbReference type="Proteomes" id="UP000028569"/>
    </source>
</evidence>
<dbReference type="AlphaFoldDB" id="A0A087VVN7"/>
<dbReference type="RefSeq" id="WP_033491085.1">
    <property type="nucleotide sequence ID" value="NZ_CP006018.1"/>
</dbReference>
<keyword evidence="2" id="KW-0548">Nucleotidyltransferase</keyword>
<keyword evidence="2" id="KW-0808">Transferase</keyword>
<dbReference type="EC" id="2.7.7.80" evidence="2"/>
<protein>
    <submittedName>
        <fullName evidence="2">UBA/THIF-type NAD/FAD binding protein</fullName>
        <ecNumber evidence="2">2.7.7.80</ecNumber>
        <ecNumber evidence="2">2.8.1.11</ecNumber>
    </submittedName>
</protein>
<dbReference type="InterPro" id="IPR045886">
    <property type="entry name" value="ThiF/MoeB/HesA"/>
</dbReference>
<dbReference type="Gene3D" id="3.40.50.720">
    <property type="entry name" value="NAD(P)-binding Rossmann-like Domain"/>
    <property type="match status" value="1"/>
</dbReference>
<dbReference type="HOGENOM" id="CLU_065748_0_0_11"/>
<dbReference type="KEGG" id="bii:BINDI_1316"/>
<evidence type="ECO:0000259" key="1">
    <source>
        <dbReference type="Pfam" id="PF00899"/>
    </source>
</evidence>
<keyword evidence="3" id="KW-1185">Reference proteome</keyword>
<reference evidence="2 3" key="1">
    <citation type="journal article" date="2014" name="Appl. Environ. Microbiol.">
        <title>Genomic encyclopedia of type strains of the genus Bifidobacterium.</title>
        <authorList>
            <person name="Milani C."/>
            <person name="Lugli G.A."/>
            <person name="Duranti S."/>
            <person name="Turroni F."/>
            <person name="Bottacini F."/>
            <person name="Mangifesta M."/>
            <person name="Sanchez B."/>
            <person name="Viappiani A."/>
            <person name="Mancabelli L."/>
            <person name="Taminiau B."/>
            <person name="Delcenserie V."/>
            <person name="Barrangou R."/>
            <person name="Margolles A."/>
            <person name="van Sinderen D."/>
            <person name="Ventura M."/>
        </authorList>
    </citation>
    <scope>NUCLEOTIDE SEQUENCE [LARGE SCALE GENOMIC DNA]</scope>
    <source>
        <strain evidence="2 3">LMG 11587</strain>
    </source>
</reference>
<dbReference type="EC" id="2.8.1.11" evidence="2"/>
<gene>
    <name evidence="2" type="ORF">BINDI_1316</name>
</gene>
<dbReference type="GO" id="GO:0005737">
    <property type="term" value="C:cytoplasm"/>
    <property type="evidence" value="ECO:0007669"/>
    <property type="project" value="TreeGrafter"/>
</dbReference>
<sequence>MSNATKQYVLNEVAYVHHNAAGEVCIFLPREENVKFPGVNGDVILTILDIMCRPHTVGELSKELEKTRYSVDDVDFLVDELVSRNVLKEYSDPACLSTSLTPKQLAKYDRQLLNFAALPGNTIEDAVRQQERFSESSVLVIGVGGIGSYLSLGLAQIGIGTIHIVDFDEIELSNTSRQVLYREKDVGQLKTDVALRELQQVAPDATIVAHNCEVLSADTLNREFENVSLDLILVCADKPLGKLAHIVDEFSEATKTAILYGGPYANGKIFLGPLLLPGKTRSYSDLVPLQSISTSDNRIDRINNAHRVSAIVDTDNALAAKMMETEAIKYLGMLQEPSVVERQIAVDTTDWSVHSGQFAQ</sequence>
<name>A0A087VVN7_9BIFI</name>
<dbReference type="Proteomes" id="UP000028569">
    <property type="component" value="Chromosome"/>
</dbReference>
<dbReference type="PANTHER" id="PTHR10953">
    <property type="entry name" value="UBIQUITIN-ACTIVATING ENZYME E1"/>
    <property type="match status" value="1"/>
</dbReference>
<dbReference type="GO" id="GO:0061604">
    <property type="term" value="F:molybdopterin-synthase sulfurtransferase activity"/>
    <property type="evidence" value="ECO:0007669"/>
    <property type="project" value="UniProtKB-EC"/>
</dbReference>
<dbReference type="InterPro" id="IPR000594">
    <property type="entry name" value="ThiF_NAD_FAD-bd"/>
</dbReference>
<dbReference type="InterPro" id="IPR035985">
    <property type="entry name" value="Ubiquitin-activating_enz"/>
</dbReference>
<feature type="domain" description="THIF-type NAD/FAD binding fold" evidence="1">
    <location>
        <begin position="128"/>
        <end position="349"/>
    </location>
</feature>
<dbReference type="PANTHER" id="PTHR10953:SF102">
    <property type="entry name" value="ADENYLYLTRANSFERASE AND SULFURTRANSFERASE MOCS3"/>
    <property type="match status" value="1"/>
</dbReference>
<dbReference type="SUPFAM" id="SSF69572">
    <property type="entry name" value="Activating enzymes of the ubiquitin-like proteins"/>
    <property type="match status" value="1"/>
</dbReference>
<dbReference type="GO" id="GO:0061605">
    <property type="term" value="F:molybdopterin-synthase adenylyltransferase activity"/>
    <property type="evidence" value="ECO:0007669"/>
    <property type="project" value="UniProtKB-EC"/>
</dbReference>